<dbReference type="EMBL" id="JAULSO010000006">
    <property type="protein sequence ID" value="KAK3681638.1"/>
    <property type="molecule type" value="Genomic_DNA"/>
</dbReference>
<reference evidence="2" key="2">
    <citation type="submission" date="2023-06" db="EMBL/GenBank/DDBJ databases">
        <authorList>
            <consortium name="Lawrence Berkeley National Laboratory"/>
            <person name="Haridas S."/>
            <person name="Hensen N."/>
            <person name="Bonometti L."/>
            <person name="Westerberg I."/>
            <person name="Brannstrom I.O."/>
            <person name="Guillou S."/>
            <person name="Cros-Aarteil S."/>
            <person name="Calhoun S."/>
            <person name="Kuo A."/>
            <person name="Mondo S."/>
            <person name="Pangilinan J."/>
            <person name="Riley R."/>
            <person name="Labutti K."/>
            <person name="Andreopoulos B."/>
            <person name="Lipzen A."/>
            <person name="Chen C."/>
            <person name="Yanf M."/>
            <person name="Daum C."/>
            <person name="Ng V."/>
            <person name="Clum A."/>
            <person name="Steindorff A."/>
            <person name="Ohm R."/>
            <person name="Martin F."/>
            <person name="Silar P."/>
            <person name="Natvig D."/>
            <person name="Lalanne C."/>
            <person name="Gautier V."/>
            <person name="Ament-Velasquez S.L."/>
            <person name="Kruys A."/>
            <person name="Hutchinson M.I."/>
            <person name="Powell A.J."/>
            <person name="Barry K."/>
            <person name="Miller A.N."/>
            <person name="Grigoriev I.V."/>
            <person name="Debuchy R."/>
            <person name="Gladieux P."/>
            <person name="Thoren M.H."/>
            <person name="Johannesson H."/>
        </authorList>
    </citation>
    <scope>NUCLEOTIDE SEQUENCE</scope>
    <source>
        <strain evidence="2">CBS 314.62</strain>
    </source>
</reference>
<evidence type="ECO:0008006" key="4">
    <source>
        <dbReference type="Google" id="ProtNLM"/>
    </source>
</evidence>
<accession>A0AAE0WZM3</accession>
<comment type="caution">
    <text evidence="2">The sequence shown here is derived from an EMBL/GenBank/DDBJ whole genome shotgun (WGS) entry which is preliminary data.</text>
</comment>
<sequence length="178" mass="19901">MNRAHQYRYHLKKWGFGKRATAPKKEEIITALRKRQRPGQSTPDVFLMEGRGENKIRKTVDKTQIVRYIKDSLRKDPIDSLASGIFLRWNLPYDAVMASLRQATAGNACASPSANDPPTPSDMIVNSPLTREAHSPSGQVASPTSQLIHQKQLSDRAALFIQGKFQDLMSQLPRSDSG</sequence>
<feature type="compositionally biased region" description="Polar residues" evidence="1">
    <location>
        <begin position="136"/>
        <end position="148"/>
    </location>
</feature>
<evidence type="ECO:0000313" key="3">
    <source>
        <dbReference type="Proteomes" id="UP001270362"/>
    </source>
</evidence>
<name>A0AAE0WZM3_9PEZI</name>
<keyword evidence="3" id="KW-1185">Reference proteome</keyword>
<protein>
    <recommendedName>
        <fullName evidence="4">Clr5 domain-containing protein</fullName>
    </recommendedName>
</protein>
<feature type="region of interest" description="Disordered" evidence="1">
    <location>
        <begin position="107"/>
        <end position="148"/>
    </location>
</feature>
<reference evidence="2" key="1">
    <citation type="journal article" date="2023" name="Mol. Phylogenet. Evol.">
        <title>Genome-scale phylogeny and comparative genomics of the fungal order Sordariales.</title>
        <authorList>
            <person name="Hensen N."/>
            <person name="Bonometti L."/>
            <person name="Westerberg I."/>
            <person name="Brannstrom I.O."/>
            <person name="Guillou S."/>
            <person name="Cros-Aarteil S."/>
            <person name="Calhoun S."/>
            <person name="Haridas S."/>
            <person name="Kuo A."/>
            <person name="Mondo S."/>
            <person name="Pangilinan J."/>
            <person name="Riley R."/>
            <person name="LaButti K."/>
            <person name="Andreopoulos B."/>
            <person name="Lipzen A."/>
            <person name="Chen C."/>
            <person name="Yan M."/>
            <person name="Daum C."/>
            <person name="Ng V."/>
            <person name="Clum A."/>
            <person name="Steindorff A."/>
            <person name="Ohm R.A."/>
            <person name="Martin F."/>
            <person name="Silar P."/>
            <person name="Natvig D.O."/>
            <person name="Lalanne C."/>
            <person name="Gautier V."/>
            <person name="Ament-Velasquez S.L."/>
            <person name="Kruys A."/>
            <person name="Hutchinson M.I."/>
            <person name="Powell A.J."/>
            <person name="Barry K."/>
            <person name="Miller A.N."/>
            <person name="Grigoriev I.V."/>
            <person name="Debuchy R."/>
            <person name="Gladieux P."/>
            <person name="Hiltunen Thoren M."/>
            <person name="Johannesson H."/>
        </authorList>
    </citation>
    <scope>NUCLEOTIDE SEQUENCE</scope>
    <source>
        <strain evidence="2">CBS 314.62</strain>
    </source>
</reference>
<dbReference type="AlphaFoldDB" id="A0AAE0WZM3"/>
<dbReference type="Proteomes" id="UP001270362">
    <property type="component" value="Unassembled WGS sequence"/>
</dbReference>
<evidence type="ECO:0000256" key="1">
    <source>
        <dbReference type="SAM" id="MobiDB-lite"/>
    </source>
</evidence>
<organism evidence="2 3">
    <name type="scientific">Podospora appendiculata</name>
    <dbReference type="NCBI Taxonomy" id="314037"/>
    <lineage>
        <taxon>Eukaryota</taxon>
        <taxon>Fungi</taxon>
        <taxon>Dikarya</taxon>
        <taxon>Ascomycota</taxon>
        <taxon>Pezizomycotina</taxon>
        <taxon>Sordariomycetes</taxon>
        <taxon>Sordariomycetidae</taxon>
        <taxon>Sordariales</taxon>
        <taxon>Podosporaceae</taxon>
        <taxon>Podospora</taxon>
    </lineage>
</organism>
<gene>
    <name evidence="2" type="ORF">B0T22DRAFT_445255</name>
</gene>
<proteinExistence type="predicted"/>
<evidence type="ECO:0000313" key="2">
    <source>
        <dbReference type="EMBL" id="KAK3681638.1"/>
    </source>
</evidence>